<dbReference type="Gene3D" id="3.40.30.10">
    <property type="entry name" value="Glutaredoxin"/>
    <property type="match status" value="1"/>
</dbReference>
<dbReference type="KEGG" id="sapo:SAPIO_CDS1688"/>
<dbReference type="EMBL" id="JOWA01000077">
    <property type="protein sequence ID" value="KEZ45398.1"/>
    <property type="molecule type" value="Genomic_DNA"/>
</dbReference>
<organism evidence="3 4">
    <name type="scientific">Pseudallescheria apiosperma</name>
    <name type="common">Scedosporium apiospermum</name>
    <dbReference type="NCBI Taxonomy" id="563466"/>
    <lineage>
        <taxon>Eukaryota</taxon>
        <taxon>Fungi</taxon>
        <taxon>Dikarya</taxon>
        <taxon>Ascomycota</taxon>
        <taxon>Pezizomycotina</taxon>
        <taxon>Sordariomycetes</taxon>
        <taxon>Hypocreomycetidae</taxon>
        <taxon>Microascales</taxon>
        <taxon>Microascaceae</taxon>
        <taxon>Scedosporium</taxon>
    </lineage>
</organism>
<keyword evidence="4" id="KW-1185">Reference proteome</keyword>
<comment type="caution">
    <text evidence="3">The sequence shown here is derived from an EMBL/GenBank/DDBJ whole genome shotgun (WGS) entry which is preliminary data.</text>
</comment>
<dbReference type="InterPro" id="IPR040079">
    <property type="entry name" value="Glutathione_S-Trfase"/>
</dbReference>
<dbReference type="Gene3D" id="1.20.1050.10">
    <property type="match status" value="1"/>
</dbReference>
<dbReference type="HOGENOM" id="CLU_011226_15_0_1"/>
<dbReference type="PROSITE" id="PS50404">
    <property type="entry name" value="GST_NTER"/>
    <property type="match status" value="1"/>
</dbReference>
<dbReference type="PANTHER" id="PTHR44051">
    <property type="entry name" value="GLUTATHIONE S-TRANSFERASE-RELATED"/>
    <property type="match status" value="1"/>
</dbReference>
<dbReference type="SUPFAM" id="SSF52833">
    <property type="entry name" value="Thioredoxin-like"/>
    <property type="match status" value="1"/>
</dbReference>
<protein>
    <submittedName>
        <fullName evidence="3">Glutathione S-transferase</fullName>
    </submittedName>
</protein>
<dbReference type="GeneID" id="27720760"/>
<evidence type="ECO:0000313" key="4">
    <source>
        <dbReference type="Proteomes" id="UP000028545"/>
    </source>
</evidence>
<dbReference type="SUPFAM" id="SSF47616">
    <property type="entry name" value="GST C-terminal domain-like"/>
    <property type="match status" value="1"/>
</dbReference>
<evidence type="ECO:0000313" key="3">
    <source>
        <dbReference type="EMBL" id="KEZ45398.1"/>
    </source>
</evidence>
<evidence type="ECO:0000256" key="1">
    <source>
        <dbReference type="ARBA" id="ARBA00007409"/>
    </source>
</evidence>
<keyword evidence="3" id="KW-0808">Transferase</keyword>
<dbReference type="CDD" id="cd03046">
    <property type="entry name" value="GST_N_GTT1_like"/>
    <property type="match status" value="1"/>
</dbReference>
<dbReference type="Pfam" id="PF13409">
    <property type="entry name" value="GST_N_2"/>
    <property type="match status" value="1"/>
</dbReference>
<dbReference type="GO" id="GO:0016740">
    <property type="term" value="F:transferase activity"/>
    <property type="evidence" value="ECO:0007669"/>
    <property type="project" value="UniProtKB-KW"/>
</dbReference>
<dbReference type="Pfam" id="PF13410">
    <property type="entry name" value="GST_C_2"/>
    <property type="match status" value="1"/>
</dbReference>
<dbReference type="VEuPathDB" id="FungiDB:SAPIO_CDS1688"/>
<dbReference type="InterPro" id="IPR004045">
    <property type="entry name" value="Glutathione_S-Trfase_N"/>
</dbReference>
<dbReference type="OrthoDB" id="2098326at2759"/>
<dbReference type="SFLD" id="SFLDS00019">
    <property type="entry name" value="Glutathione_Transferase_(cytos"/>
    <property type="match status" value="1"/>
</dbReference>
<dbReference type="OMA" id="WIHFAES"/>
<proteinExistence type="inferred from homology"/>
<sequence length="264" mass="29493">MATEFPEIKLHWLNESRAQRIVWLLEELKLPYTIEVYHRENMLAPISLQKVHPLGKSPVVTISSATTSEPLVLAESGHITQYLCDHFAPTQNPSLVPRKWQPGKEGQVAGETESYLRFAYLLHYAEGTLMMTVLVSLILGILGSPRVPFLVRPVSGFVANKVQNAFVFPNAKRNFEFLDELLRTAPDGGGYLCGGELTAADILMSFPLIAARRRFAHIGKWEGGSLEKAFPRVWAYLDKLEAEAGYLRAVEKIKELDGGKFVAI</sequence>
<comment type="similarity">
    <text evidence="1">Belongs to the GST superfamily.</text>
</comment>
<dbReference type="InterPro" id="IPR036249">
    <property type="entry name" value="Thioredoxin-like_sf"/>
</dbReference>
<dbReference type="Proteomes" id="UP000028545">
    <property type="component" value="Unassembled WGS sequence"/>
</dbReference>
<accession>A0A084GDI6</accession>
<reference evidence="3 4" key="1">
    <citation type="journal article" date="2014" name="Genome Announc.">
        <title>Draft genome sequence of the pathogenic fungus Scedosporium apiospermum.</title>
        <authorList>
            <person name="Vandeputte P."/>
            <person name="Ghamrawi S."/>
            <person name="Rechenmann M."/>
            <person name="Iltis A."/>
            <person name="Giraud S."/>
            <person name="Fleury M."/>
            <person name="Thornton C."/>
            <person name="Delhaes L."/>
            <person name="Meyer W."/>
            <person name="Papon N."/>
            <person name="Bouchara J.P."/>
        </authorList>
    </citation>
    <scope>NUCLEOTIDE SEQUENCE [LARGE SCALE GENOMIC DNA]</scope>
    <source>
        <strain evidence="3 4">IHEM 14462</strain>
    </source>
</reference>
<feature type="domain" description="GST N-terminal" evidence="2">
    <location>
        <begin position="5"/>
        <end position="91"/>
    </location>
</feature>
<evidence type="ECO:0000259" key="2">
    <source>
        <dbReference type="PROSITE" id="PS50404"/>
    </source>
</evidence>
<dbReference type="InterPro" id="IPR036282">
    <property type="entry name" value="Glutathione-S-Trfase_C_sf"/>
</dbReference>
<name>A0A084GDI6_PSEDA</name>
<dbReference type="AlphaFoldDB" id="A0A084GDI6"/>
<dbReference type="RefSeq" id="XP_016645197.1">
    <property type="nucleotide sequence ID" value="XM_016784900.1"/>
</dbReference>
<dbReference type="PANTHER" id="PTHR44051:SF9">
    <property type="entry name" value="GLUTATHIONE S-TRANSFERASE 1"/>
    <property type="match status" value="1"/>
</dbReference>
<gene>
    <name evidence="3" type="ORF">SAPIO_CDS1688</name>
</gene>
<dbReference type="SFLD" id="SFLDG00358">
    <property type="entry name" value="Main_(cytGST)"/>
    <property type="match status" value="1"/>
</dbReference>